<sequence length="117" mass="12480">MTTPVNPYEPTAATELVPGTLPRRSPVVTFLASVLGLTALGLAVLVLLETASVAKRQDFKLNIDTATGLGVGLVFGLFAAIWFLAAYFSMRRKRGTAVVMTWISFVGVVLLLVVLTV</sequence>
<dbReference type="Proteomes" id="UP000319817">
    <property type="component" value="Chromosome"/>
</dbReference>
<feature type="transmembrane region" description="Helical" evidence="1">
    <location>
        <begin position="69"/>
        <end position="90"/>
    </location>
</feature>
<keyword evidence="1" id="KW-0812">Transmembrane</keyword>
<evidence type="ECO:0000313" key="2">
    <source>
        <dbReference type="EMBL" id="QDT11334.1"/>
    </source>
</evidence>
<protein>
    <submittedName>
        <fullName evidence="2">Uncharacterized protein</fullName>
    </submittedName>
</protein>
<dbReference type="AlphaFoldDB" id="A0A517NW33"/>
<evidence type="ECO:0000313" key="3">
    <source>
        <dbReference type="Proteomes" id="UP000319817"/>
    </source>
</evidence>
<dbReference type="EMBL" id="CP036526">
    <property type="protein sequence ID" value="QDT11334.1"/>
    <property type="molecule type" value="Genomic_DNA"/>
</dbReference>
<evidence type="ECO:0000256" key="1">
    <source>
        <dbReference type="SAM" id="Phobius"/>
    </source>
</evidence>
<gene>
    <name evidence="2" type="ORF">K239x_33290</name>
</gene>
<feature type="transmembrane region" description="Helical" evidence="1">
    <location>
        <begin position="96"/>
        <end position="115"/>
    </location>
</feature>
<feature type="transmembrane region" description="Helical" evidence="1">
    <location>
        <begin position="27"/>
        <end position="48"/>
    </location>
</feature>
<reference evidence="2 3" key="1">
    <citation type="submission" date="2019-02" db="EMBL/GenBank/DDBJ databases">
        <title>Deep-cultivation of Planctomycetes and their phenomic and genomic characterization uncovers novel biology.</title>
        <authorList>
            <person name="Wiegand S."/>
            <person name="Jogler M."/>
            <person name="Boedeker C."/>
            <person name="Pinto D."/>
            <person name="Vollmers J."/>
            <person name="Rivas-Marin E."/>
            <person name="Kohn T."/>
            <person name="Peeters S.H."/>
            <person name="Heuer A."/>
            <person name="Rast P."/>
            <person name="Oberbeckmann S."/>
            <person name="Bunk B."/>
            <person name="Jeske O."/>
            <person name="Meyerdierks A."/>
            <person name="Storesund J.E."/>
            <person name="Kallscheuer N."/>
            <person name="Luecker S."/>
            <person name="Lage O.M."/>
            <person name="Pohl T."/>
            <person name="Merkel B.J."/>
            <person name="Hornburger P."/>
            <person name="Mueller R.-W."/>
            <person name="Bruemmer F."/>
            <person name="Labrenz M."/>
            <person name="Spormann A.M."/>
            <person name="Op den Camp H."/>
            <person name="Overmann J."/>
            <person name="Amann R."/>
            <person name="Jetten M.S.M."/>
            <person name="Mascher T."/>
            <person name="Medema M.H."/>
            <person name="Devos D.P."/>
            <person name="Kaster A.-K."/>
            <person name="Ovreas L."/>
            <person name="Rohde M."/>
            <person name="Galperin M.Y."/>
            <person name="Jogler C."/>
        </authorList>
    </citation>
    <scope>NUCLEOTIDE SEQUENCE [LARGE SCALE GENOMIC DNA]</scope>
    <source>
        <strain evidence="2 3">K23_9</strain>
    </source>
</reference>
<dbReference type="RefSeq" id="WP_145419185.1">
    <property type="nucleotide sequence ID" value="NZ_CP036526.1"/>
</dbReference>
<accession>A0A517NW33</accession>
<keyword evidence="1" id="KW-1133">Transmembrane helix</keyword>
<organism evidence="2 3">
    <name type="scientific">Stieleria marina</name>
    <dbReference type="NCBI Taxonomy" id="1930275"/>
    <lineage>
        <taxon>Bacteria</taxon>
        <taxon>Pseudomonadati</taxon>
        <taxon>Planctomycetota</taxon>
        <taxon>Planctomycetia</taxon>
        <taxon>Pirellulales</taxon>
        <taxon>Pirellulaceae</taxon>
        <taxon>Stieleria</taxon>
    </lineage>
</organism>
<name>A0A517NW33_9BACT</name>
<keyword evidence="1" id="KW-0472">Membrane</keyword>
<proteinExistence type="predicted"/>
<keyword evidence="3" id="KW-1185">Reference proteome</keyword>